<name>A0ABX8B8W3_9BACT</name>
<evidence type="ECO:0000313" key="2">
    <source>
        <dbReference type="EMBL" id="QUW02882.1"/>
    </source>
</evidence>
<organism evidence="2 3">
    <name type="scientific">Chloracidobacterium validum</name>
    <dbReference type="NCBI Taxonomy" id="2821543"/>
    <lineage>
        <taxon>Bacteria</taxon>
        <taxon>Pseudomonadati</taxon>
        <taxon>Acidobacteriota</taxon>
        <taxon>Terriglobia</taxon>
        <taxon>Terriglobales</taxon>
        <taxon>Acidobacteriaceae</taxon>
        <taxon>Chloracidobacterium</taxon>
    </lineage>
</organism>
<accession>A0ABX8B8W3</accession>
<protein>
    <submittedName>
        <fullName evidence="2">Uncharacterized protein</fullName>
    </submittedName>
</protein>
<dbReference type="Proteomes" id="UP000676506">
    <property type="component" value="Chromosome 1"/>
</dbReference>
<keyword evidence="3" id="KW-1185">Reference proteome</keyword>
<proteinExistence type="predicted"/>
<feature type="chain" id="PRO_5045462906" evidence="1">
    <location>
        <begin position="26"/>
        <end position="287"/>
    </location>
</feature>
<feature type="signal peptide" evidence="1">
    <location>
        <begin position="1"/>
        <end position="25"/>
    </location>
</feature>
<evidence type="ECO:0000313" key="3">
    <source>
        <dbReference type="Proteomes" id="UP000676506"/>
    </source>
</evidence>
<dbReference type="EMBL" id="CP072648">
    <property type="protein sequence ID" value="QUW02882.1"/>
    <property type="molecule type" value="Genomic_DNA"/>
</dbReference>
<sequence>MMRHTITLCWLTLVFTGWFTGAAVAQAPTKAADAPPRTPTETVQAFYSLLRERRFAEAFELHVCGPAVAKLTAQQMADLEPEFLKLSGGIPEKLMTSGETVTGEDATVFVVIPSGIVANGKPQTTTAPIGLILSEGRWLIGDRETQALAVAHGGNFFKLSEEGVFLTMAQNEDAIARLVTQLIEIEQVFARNNRGQYGTLPELIAQRGQFREGIAKILELLQTGEIVGHTIEIVVTPDRRDYAIYVIPKRHNYDGRYSFYADRNGVRYRNYGGARIEKDTPGNKTLN</sequence>
<keyword evidence="1" id="KW-0732">Signal</keyword>
<evidence type="ECO:0000256" key="1">
    <source>
        <dbReference type="SAM" id="SignalP"/>
    </source>
</evidence>
<dbReference type="RefSeq" id="WP_211428773.1">
    <property type="nucleotide sequence ID" value="NZ_CP072648.1"/>
</dbReference>
<reference evidence="2 3" key="1">
    <citation type="submission" date="2021-03" db="EMBL/GenBank/DDBJ databases">
        <title>Genomic and phenotypic characterization of Chloracidobacterium isolates provides evidence for multiple species.</title>
        <authorList>
            <person name="Saini M.K."/>
            <person name="Costas A.M.G."/>
            <person name="Tank M."/>
            <person name="Bryant D.A."/>
        </authorList>
    </citation>
    <scope>NUCLEOTIDE SEQUENCE [LARGE SCALE GENOMIC DNA]</scope>
    <source>
        <strain evidence="2 3">BV2-C</strain>
    </source>
</reference>
<gene>
    <name evidence="2" type="ORF">J8C06_00055</name>
</gene>